<dbReference type="EMBL" id="VTWT01000011">
    <property type="protein sequence ID" value="KAA9325618.1"/>
    <property type="molecule type" value="Genomic_DNA"/>
</dbReference>
<sequence length="162" mass="19012">MIIGIGIMLLTFGLMEVKAWLMHKYVLHGFLWKLHRSHHTPKKSFFEWNDLFFAYYGLLAMLCFIYGSENMDFRFWIGAGISLYGFLYFVVHDLYIHRRLKIFGKADNVYLRALDIAHRVHHKTRGRDGSESFGMLWVHPKFIRLAKKTASQRNVAGGTLLN</sequence>
<evidence type="ECO:0000256" key="2">
    <source>
        <dbReference type="ARBA" id="ARBA00022746"/>
    </source>
</evidence>
<evidence type="ECO:0000256" key="3">
    <source>
        <dbReference type="ARBA" id="ARBA00023002"/>
    </source>
</evidence>
<comment type="caution">
    <text evidence="5">The sequence shown here is derived from an EMBL/GenBank/DDBJ whole genome shotgun (WGS) entry which is preliminary data.</text>
</comment>
<organism evidence="5 6">
    <name type="scientific">Adhaeribacter soli</name>
    <dbReference type="NCBI Taxonomy" id="2607655"/>
    <lineage>
        <taxon>Bacteria</taxon>
        <taxon>Pseudomonadati</taxon>
        <taxon>Bacteroidota</taxon>
        <taxon>Cytophagia</taxon>
        <taxon>Cytophagales</taxon>
        <taxon>Hymenobacteraceae</taxon>
        <taxon>Adhaeribacter</taxon>
    </lineage>
</organism>
<name>A0A5N1IJN5_9BACT</name>
<keyword evidence="6" id="KW-1185">Reference proteome</keyword>
<proteinExistence type="inferred from homology"/>
<comment type="similarity">
    <text evidence="1">Belongs to the sterol desaturase family.</text>
</comment>
<dbReference type="GO" id="GO:0016119">
    <property type="term" value="P:carotene metabolic process"/>
    <property type="evidence" value="ECO:0007669"/>
    <property type="project" value="TreeGrafter"/>
</dbReference>
<evidence type="ECO:0000313" key="5">
    <source>
        <dbReference type="EMBL" id="KAA9325618.1"/>
    </source>
</evidence>
<feature type="transmembrane region" description="Helical" evidence="4">
    <location>
        <begin position="48"/>
        <end position="67"/>
    </location>
</feature>
<gene>
    <name evidence="5" type="ORF">F0P94_16905</name>
</gene>
<dbReference type="PANTHER" id="PTHR31899">
    <property type="entry name" value="BETA-CAROTENE 3-HYDROXYLASE 1, CHLOROPLASTIC"/>
    <property type="match status" value="1"/>
</dbReference>
<keyword evidence="3" id="KW-0560">Oxidoreductase</keyword>
<dbReference type="InterPro" id="IPR045019">
    <property type="entry name" value="BETA-OHASE-like"/>
</dbReference>
<evidence type="ECO:0000256" key="1">
    <source>
        <dbReference type="ARBA" id="ARBA00009324"/>
    </source>
</evidence>
<dbReference type="Proteomes" id="UP000326570">
    <property type="component" value="Unassembled WGS sequence"/>
</dbReference>
<accession>A0A5N1IJN5</accession>
<keyword evidence="4" id="KW-0472">Membrane</keyword>
<dbReference type="GO" id="GO:0016123">
    <property type="term" value="P:xanthophyll biosynthetic process"/>
    <property type="evidence" value="ECO:0007669"/>
    <property type="project" value="TreeGrafter"/>
</dbReference>
<evidence type="ECO:0000313" key="6">
    <source>
        <dbReference type="Proteomes" id="UP000326570"/>
    </source>
</evidence>
<protein>
    <submittedName>
        <fullName evidence="5">Fatty acid hydroxylase</fullName>
    </submittedName>
</protein>
<feature type="transmembrane region" description="Helical" evidence="4">
    <location>
        <begin position="73"/>
        <end position="91"/>
    </location>
</feature>
<dbReference type="PANTHER" id="PTHR31899:SF9">
    <property type="entry name" value="BETA-CAROTENE 3-HYDROXYLASE 1, CHLOROPLASTIC"/>
    <property type="match status" value="1"/>
</dbReference>
<feature type="transmembrane region" description="Helical" evidence="4">
    <location>
        <begin position="6"/>
        <end position="27"/>
    </location>
</feature>
<dbReference type="RefSeq" id="WP_150905245.1">
    <property type="nucleotide sequence ID" value="NZ_VTWT01000011.1"/>
</dbReference>
<dbReference type="GO" id="GO:0010291">
    <property type="term" value="F:beta-carotene 3-hydroxylase activity"/>
    <property type="evidence" value="ECO:0007669"/>
    <property type="project" value="TreeGrafter"/>
</dbReference>
<evidence type="ECO:0000256" key="4">
    <source>
        <dbReference type="SAM" id="Phobius"/>
    </source>
</evidence>
<keyword evidence="2" id="KW-0125">Carotenoid biosynthesis</keyword>
<keyword evidence="4" id="KW-1133">Transmembrane helix</keyword>
<keyword evidence="4" id="KW-0812">Transmembrane</keyword>
<reference evidence="5 6" key="1">
    <citation type="submission" date="2019-09" db="EMBL/GenBank/DDBJ databases">
        <title>Genome sequence of Adhaeribacter sp. M2.</title>
        <authorList>
            <person name="Srinivasan S."/>
        </authorList>
    </citation>
    <scope>NUCLEOTIDE SEQUENCE [LARGE SCALE GENOMIC DNA]</scope>
    <source>
        <strain evidence="5 6">M2</strain>
    </source>
</reference>
<dbReference type="AlphaFoldDB" id="A0A5N1IJN5"/>